<dbReference type="RefSeq" id="WP_090410316.1">
    <property type="nucleotide sequence ID" value="NZ_FNDQ01000029.1"/>
</dbReference>
<feature type="transmembrane region" description="Helical" evidence="1">
    <location>
        <begin position="276"/>
        <end position="294"/>
    </location>
</feature>
<evidence type="ECO:0000313" key="3">
    <source>
        <dbReference type="Proteomes" id="UP000243588"/>
    </source>
</evidence>
<proteinExistence type="predicted"/>
<protein>
    <submittedName>
        <fullName evidence="2">Uncharacterized protein</fullName>
    </submittedName>
</protein>
<dbReference type="AlphaFoldDB" id="A0A1G8GLQ2"/>
<sequence>MIEIEASIHDPFSLEIKVGFKTDKVGEKREFDINTWMFIPNSFDINAATYLKQQFYSDVKSKVRFITPAFHLREIVDNGAIPLNNLRASMNLLNKTSDNLIENSMEYEFQLKMFMAIFRSSIRDSVSEIKSKKYTSELSDLCLEYVKNLQGIIDSFREVKKSIKRFEDDSDVMNYYSFGNEFLSYSSVNYTFQLIDAIKDVKERLLPSTYQELVNLIIKEEEYRKTVGFLDVLIDDRENNQKVIYRYDMLNKYVESDLVLVSNKRKDEDGVIAQQIYYSIAAGVSMIFATMIAFSFQQKYGNFTMPLFVALVISYMLKDRIKELMRFYFAGKLGGKYFDNNTVISVKDQKIGWMKEASDFITEDKVPEEVLNLRDRSALLEVENRIHNEKIMLYRKRVCLENSKVLQESTYAFDGIHDILRFNITRLTQRMNNPYVALYTLKKDGELDEILADKVYYLNIISQIKYEDKVEYKRFRLVCQRTGILRIEALL</sequence>
<dbReference type="EMBL" id="FNDQ01000029">
    <property type="protein sequence ID" value="SDH95230.1"/>
    <property type="molecule type" value="Genomic_DNA"/>
</dbReference>
<keyword evidence="1" id="KW-0812">Transmembrane</keyword>
<keyword evidence="3" id="KW-1185">Reference proteome</keyword>
<keyword evidence="1" id="KW-1133">Transmembrane helix</keyword>
<keyword evidence="1" id="KW-0472">Membrane</keyword>
<evidence type="ECO:0000256" key="1">
    <source>
        <dbReference type="SAM" id="Phobius"/>
    </source>
</evidence>
<name>A0A1G8GLQ2_9FLAO</name>
<gene>
    <name evidence="2" type="ORF">SAMN05421818_12923</name>
</gene>
<feature type="transmembrane region" description="Helical" evidence="1">
    <location>
        <begin position="300"/>
        <end position="317"/>
    </location>
</feature>
<evidence type="ECO:0000313" key="2">
    <source>
        <dbReference type="EMBL" id="SDH95230.1"/>
    </source>
</evidence>
<accession>A0A1G8GLQ2</accession>
<organism evidence="2 3">
    <name type="scientific">Myroides phaeus</name>
    <dbReference type="NCBI Taxonomy" id="702745"/>
    <lineage>
        <taxon>Bacteria</taxon>
        <taxon>Pseudomonadati</taxon>
        <taxon>Bacteroidota</taxon>
        <taxon>Flavobacteriia</taxon>
        <taxon>Flavobacteriales</taxon>
        <taxon>Flavobacteriaceae</taxon>
        <taxon>Myroides</taxon>
    </lineage>
</organism>
<reference evidence="3" key="1">
    <citation type="submission" date="2016-10" db="EMBL/GenBank/DDBJ databases">
        <authorList>
            <person name="Varghese N."/>
            <person name="Submissions S."/>
        </authorList>
    </citation>
    <scope>NUCLEOTIDE SEQUENCE [LARGE SCALE GENOMIC DNA]</scope>
    <source>
        <strain evidence="3">DSM 23313</strain>
    </source>
</reference>
<dbReference type="STRING" id="702745.SAMN05421818_12923"/>
<dbReference type="Proteomes" id="UP000243588">
    <property type="component" value="Unassembled WGS sequence"/>
</dbReference>